<evidence type="ECO:0000256" key="1">
    <source>
        <dbReference type="ARBA" id="ARBA00008812"/>
    </source>
</evidence>
<evidence type="ECO:0000313" key="3">
    <source>
        <dbReference type="EMBL" id="HIT76995.1"/>
    </source>
</evidence>
<reference evidence="3" key="2">
    <citation type="journal article" date="2021" name="PeerJ">
        <title>Extensive microbial diversity within the chicken gut microbiome revealed by metagenomics and culture.</title>
        <authorList>
            <person name="Gilroy R."/>
            <person name="Ravi A."/>
            <person name="Getino M."/>
            <person name="Pursley I."/>
            <person name="Horton D.L."/>
            <person name="Alikhan N.F."/>
            <person name="Baker D."/>
            <person name="Gharbi K."/>
            <person name="Hall N."/>
            <person name="Watson M."/>
            <person name="Adriaenssens E.M."/>
            <person name="Foster-Nyarko E."/>
            <person name="Jarju S."/>
            <person name="Secka A."/>
            <person name="Antonio M."/>
            <person name="Oren A."/>
            <person name="Chaudhuri R.R."/>
            <person name="La Ragione R."/>
            <person name="Hildebrand F."/>
            <person name="Pallen M.J."/>
        </authorList>
    </citation>
    <scope>NUCLEOTIDE SEQUENCE</scope>
    <source>
        <strain evidence="3">ChiGjej1B1-24693</strain>
    </source>
</reference>
<reference evidence="3" key="1">
    <citation type="submission" date="2020-10" db="EMBL/GenBank/DDBJ databases">
        <authorList>
            <person name="Gilroy R."/>
        </authorList>
    </citation>
    <scope>NUCLEOTIDE SEQUENCE</scope>
    <source>
        <strain evidence="3">ChiGjej1B1-24693</strain>
    </source>
</reference>
<sequence>MSTVPATTWAIDASHSEVAFTVRHLMSKVRGTFDDFAGEITTTGDDLTQASVTATVQMASVNTRNEQRDGHLRSTEIFNAEANPTMTFASTGVTGADGDYQIAGDLTINGVTKPVVLDAEFLGVDVDAYGVTRLGAEATVSIKKSDFGVDFNIPLEGGKLLLGDKIDITLTIEAAKP</sequence>
<dbReference type="InterPro" id="IPR036761">
    <property type="entry name" value="TTHA0802/YceI-like_sf"/>
</dbReference>
<dbReference type="PANTHER" id="PTHR34406">
    <property type="entry name" value="PROTEIN YCEI"/>
    <property type="match status" value="1"/>
</dbReference>
<comment type="caution">
    <text evidence="3">The sequence shown here is derived from an EMBL/GenBank/DDBJ whole genome shotgun (WGS) entry which is preliminary data.</text>
</comment>
<proteinExistence type="inferred from homology"/>
<gene>
    <name evidence="3" type="ORF">IAA98_15565</name>
</gene>
<dbReference type="PANTHER" id="PTHR34406:SF1">
    <property type="entry name" value="PROTEIN YCEI"/>
    <property type="match status" value="1"/>
</dbReference>
<evidence type="ECO:0000313" key="4">
    <source>
        <dbReference type="Proteomes" id="UP000886842"/>
    </source>
</evidence>
<dbReference type="Pfam" id="PF04264">
    <property type="entry name" value="YceI"/>
    <property type="match status" value="1"/>
</dbReference>
<dbReference type="Proteomes" id="UP000886842">
    <property type="component" value="Unassembled WGS sequence"/>
</dbReference>
<organism evidence="3 4">
    <name type="scientific">Candidatus Avipropionibacterium avicola</name>
    <dbReference type="NCBI Taxonomy" id="2840701"/>
    <lineage>
        <taxon>Bacteria</taxon>
        <taxon>Bacillati</taxon>
        <taxon>Actinomycetota</taxon>
        <taxon>Actinomycetes</taxon>
        <taxon>Propionibacteriales</taxon>
        <taxon>Propionibacteriaceae</taxon>
        <taxon>Propionibacteriaceae incertae sedis</taxon>
        <taxon>Candidatus Avipropionibacterium</taxon>
    </lineage>
</organism>
<name>A0A9D1KNS1_9ACTN</name>
<comment type="similarity">
    <text evidence="1">Belongs to the UPF0312 family.</text>
</comment>
<dbReference type="SMART" id="SM00867">
    <property type="entry name" value="YceI"/>
    <property type="match status" value="1"/>
</dbReference>
<dbReference type="EMBL" id="DVLP01000448">
    <property type="protein sequence ID" value="HIT76995.1"/>
    <property type="molecule type" value="Genomic_DNA"/>
</dbReference>
<evidence type="ECO:0000259" key="2">
    <source>
        <dbReference type="SMART" id="SM00867"/>
    </source>
</evidence>
<accession>A0A9D1KNS1</accession>
<feature type="domain" description="Lipid/polyisoprenoid-binding YceI-like" evidence="2">
    <location>
        <begin position="8"/>
        <end position="175"/>
    </location>
</feature>
<protein>
    <submittedName>
        <fullName evidence="3">YceI family protein</fullName>
    </submittedName>
</protein>
<dbReference type="InterPro" id="IPR007372">
    <property type="entry name" value="Lipid/polyisoprenoid-bd_YceI"/>
</dbReference>
<dbReference type="AlphaFoldDB" id="A0A9D1KNS1"/>
<dbReference type="SUPFAM" id="SSF101874">
    <property type="entry name" value="YceI-like"/>
    <property type="match status" value="1"/>
</dbReference>
<dbReference type="Gene3D" id="2.40.128.110">
    <property type="entry name" value="Lipid/polyisoprenoid-binding, YceI-like"/>
    <property type="match status" value="1"/>
</dbReference>